<evidence type="ECO:0000313" key="2">
    <source>
        <dbReference type="Proteomes" id="UP001212841"/>
    </source>
</evidence>
<reference evidence="1" key="1">
    <citation type="submission" date="2020-05" db="EMBL/GenBank/DDBJ databases">
        <title>Phylogenomic resolution of chytrid fungi.</title>
        <authorList>
            <person name="Stajich J.E."/>
            <person name="Amses K."/>
            <person name="Simmons R."/>
            <person name="Seto K."/>
            <person name="Myers J."/>
            <person name="Bonds A."/>
            <person name="Quandt C.A."/>
            <person name="Barry K."/>
            <person name="Liu P."/>
            <person name="Grigoriev I."/>
            <person name="Longcore J.E."/>
            <person name="James T.Y."/>
        </authorList>
    </citation>
    <scope>NUCLEOTIDE SEQUENCE</scope>
    <source>
        <strain evidence="1">JEL0318</strain>
    </source>
</reference>
<dbReference type="EMBL" id="JADGJD010001220">
    <property type="protein sequence ID" value="KAJ3045626.1"/>
    <property type="molecule type" value="Genomic_DNA"/>
</dbReference>
<dbReference type="AlphaFoldDB" id="A0AAD5S4Q6"/>
<gene>
    <name evidence="1" type="ORF">HK097_001162</name>
</gene>
<accession>A0AAD5S4Q6</accession>
<keyword evidence="2" id="KW-1185">Reference proteome</keyword>
<sequence>MWVAQILDKSNRVLVKKVPTYDICGDTYVLQKFDVTTRSQDFFTLDLGSIPKDAAPIDARTYISRLPDFHMSRSPFHDTWAFNERV</sequence>
<comment type="caution">
    <text evidence="1">The sequence shown here is derived from an EMBL/GenBank/DDBJ whole genome shotgun (WGS) entry which is preliminary data.</text>
</comment>
<name>A0AAD5S4Q6_9FUNG</name>
<feature type="non-terminal residue" evidence="1">
    <location>
        <position position="86"/>
    </location>
</feature>
<organism evidence="1 2">
    <name type="scientific">Rhizophlyctis rosea</name>
    <dbReference type="NCBI Taxonomy" id="64517"/>
    <lineage>
        <taxon>Eukaryota</taxon>
        <taxon>Fungi</taxon>
        <taxon>Fungi incertae sedis</taxon>
        <taxon>Chytridiomycota</taxon>
        <taxon>Chytridiomycota incertae sedis</taxon>
        <taxon>Chytridiomycetes</taxon>
        <taxon>Rhizophlyctidales</taxon>
        <taxon>Rhizophlyctidaceae</taxon>
        <taxon>Rhizophlyctis</taxon>
    </lineage>
</organism>
<proteinExistence type="predicted"/>
<dbReference type="Proteomes" id="UP001212841">
    <property type="component" value="Unassembled WGS sequence"/>
</dbReference>
<protein>
    <submittedName>
        <fullName evidence="1">Uncharacterized protein</fullName>
    </submittedName>
</protein>
<evidence type="ECO:0000313" key="1">
    <source>
        <dbReference type="EMBL" id="KAJ3045626.1"/>
    </source>
</evidence>